<proteinExistence type="predicted"/>
<name>A0A7I9VLU0_9BACT</name>
<protein>
    <submittedName>
        <fullName evidence="3">Uncharacterized protein</fullName>
    </submittedName>
</protein>
<organism evidence="3 4">
    <name type="scientific">Anaeromyxobacter diazotrophicus</name>
    <dbReference type="NCBI Taxonomy" id="2590199"/>
    <lineage>
        <taxon>Bacteria</taxon>
        <taxon>Pseudomonadati</taxon>
        <taxon>Myxococcota</taxon>
        <taxon>Myxococcia</taxon>
        <taxon>Myxococcales</taxon>
        <taxon>Cystobacterineae</taxon>
        <taxon>Anaeromyxobacteraceae</taxon>
        <taxon>Anaeromyxobacter</taxon>
    </lineage>
</organism>
<evidence type="ECO:0000313" key="4">
    <source>
        <dbReference type="Proteomes" id="UP000503640"/>
    </source>
</evidence>
<dbReference type="EMBL" id="BJTG01000004">
    <property type="protein sequence ID" value="GEJ57168.1"/>
    <property type="molecule type" value="Genomic_DNA"/>
</dbReference>
<keyword evidence="2" id="KW-0732">Signal</keyword>
<feature type="signal peptide" evidence="2">
    <location>
        <begin position="1"/>
        <end position="19"/>
    </location>
</feature>
<accession>A0A7I9VLU0</accession>
<evidence type="ECO:0000313" key="3">
    <source>
        <dbReference type="EMBL" id="GEJ57168.1"/>
    </source>
</evidence>
<dbReference type="Proteomes" id="UP000503640">
    <property type="component" value="Unassembled WGS sequence"/>
</dbReference>
<evidence type="ECO:0000256" key="2">
    <source>
        <dbReference type="SAM" id="SignalP"/>
    </source>
</evidence>
<evidence type="ECO:0000256" key="1">
    <source>
        <dbReference type="SAM" id="MobiDB-lite"/>
    </source>
</evidence>
<dbReference type="RefSeq" id="WP_176064650.1">
    <property type="nucleotide sequence ID" value="NZ_BJTG01000004.1"/>
</dbReference>
<feature type="region of interest" description="Disordered" evidence="1">
    <location>
        <begin position="185"/>
        <end position="211"/>
    </location>
</feature>
<gene>
    <name evidence="3" type="ORF">AMYX_19090</name>
</gene>
<reference evidence="4" key="1">
    <citation type="journal article" date="2020" name="Appl. Environ. Microbiol.">
        <title>Diazotrophic Anaeromyxobacter Isolates from Soils.</title>
        <authorList>
            <person name="Masuda Y."/>
            <person name="Yamanaka H."/>
            <person name="Xu Z.X."/>
            <person name="Shiratori Y."/>
            <person name="Aono T."/>
            <person name="Amachi S."/>
            <person name="Senoo K."/>
            <person name="Itoh H."/>
        </authorList>
    </citation>
    <scope>NUCLEOTIDE SEQUENCE [LARGE SCALE GENOMIC DNA]</scope>
    <source>
        <strain evidence="4">R267</strain>
    </source>
</reference>
<comment type="caution">
    <text evidence="3">The sequence shown here is derived from an EMBL/GenBank/DDBJ whole genome shotgun (WGS) entry which is preliminary data.</text>
</comment>
<keyword evidence="4" id="KW-1185">Reference proteome</keyword>
<dbReference type="AlphaFoldDB" id="A0A7I9VLU0"/>
<sequence>MPLPLLTAVQALVLCAATASTTTFVGRPFPPPGPPEDQALLGSMLSTHARLLDGRMLAIRTMKRLHEEDVLGRLERQAAAAPALDARGAAVRERLRRAWDADRELLARPWPVDPRLGCRAEGIELEVVMASAADPARARRVEAARAAARRCLARQTSVLTPLETANAALLAADGEARALLAGAAGTAPGAPQAAHAGPAAPPAGGAPEQAP</sequence>
<feature type="chain" id="PRO_5029738994" evidence="2">
    <location>
        <begin position="20"/>
        <end position="211"/>
    </location>
</feature>